<evidence type="ECO:0000313" key="3">
    <source>
        <dbReference type="Proteomes" id="UP001596067"/>
    </source>
</evidence>
<gene>
    <name evidence="2" type="ORF">ACFP0N_20850</name>
</gene>
<sequence>MNAAGWVGTVIGVLAGAAIVVNKIGELAHAVLDVRDGIRDRLHRGERNQVGRPDSEVVHRPEAESADRAAVMIKEP</sequence>
<evidence type="ECO:0000256" key="1">
    <source>
        <dbReference type="SAM" id="MobiDB-lite"/>
    </source>
</evidence>
<dbReference type="Proteomes" id="UP001596067">
    <property type="component" value="Unassembled WGS sequence"/>
</dbReference>
<dbReference type="EMBL" id="JBHSOD010000027">
    <property type="protein sequence ID" value="MFC5887423.1"/>
    <property type="molecule type" value="Genomic_DNA"/>
</dbReference>
<proteinExistence type="predicted"/>
<dbReference type="RefSeq" id="WP_313765216.1">
    <property type="nucleotide sequence ID" value="NZ_BAAAVH010000018.1"/>
</dbReference>
<comment type="caution">
    <text evidence="2">The sequence shown here is derived from an EMBL/GenBank/DDBJ whole genome shotgun (WGS) entry which is preliminary data.</text>
</comment>
<reference evidence="3" key="1">
    <citation type="journal article" date="2019" name="Int. J. Syst. Evol. Microbiol.">
        <title>The Global Catalogue of Microorganisms (GCM) 10K type strain sequencing project: providing services to taxonomists for standard genome sequencing and annotation.</title>
        <authorList>
            <consortium name="The Broad Institute Genomics Platform"/>
            <consortium name="The Broad Institute Genome Sequencing Center for Infectious Disease"/>
            <person name="Wu L."/>
            <person name="Ma J."/>
        </authorList>
    </citation>
    <scope>NUCLEOTIDE SEQUENCE [LARGE SCALE GENOMIC DNA]</scope>
    <source>
        <strain evidence="3">CGMCC 4.1469</strain>
    </source>
</reference>
<feature type="compositionally biased region" description="Basic and acidic residues" evidence="1">
    <location>
        <begin position="48"/>
        <end position="67"/>
    </location>
</feature>
<protein>
    <recommendedName>
        <fullName evidence="4">Secreted protein</fullName>
    </recommendedName>
</protein>
<keyword evidence="3" id="KW-1185">Reference proteome</keyword>
<organism evidence="2 3">
    <name type="scientific">Kitasatospora aburaviensis</name>
    <dbReference type="NCBI Taxonomy" id="67265"/>
    <lineage>
        <taxon>Bacteria</taxon>
        <taxon>Bacillati</taxon>
        <taxon>Actinomycetota</taxon>
        <taxon>Actinomycetes</taxon>
        <taxon>Kitasatosporales</taxon>
        <taxon>Streptomycetaceae</taxon>
        <taxon>Kitasatospora</taxon>
    </lineage>
</organism>
<name>A0ABW1F241_9ACTN</name>
<accession>A0ABW1F241</accession>
<feature type="region of interest" description="Disordered" evidence="1">
    <location>
        <begin position="48"/>
        <end position="76"/>
    </location>
</feature>
<evidence type="ECO:0000313" key="2">
    <source>
        <dbReference type="EMBL" id="MFC5887423.1"/>
    </source>
</evidence>
<evidence type="ECO:0008006" key="4">
    <source>
        <dbReference type="Google" id="ProtNLM"/>
    </source>
</evidence>